<dbReference type="RefSeq" id="WP_134520569.1">
    <property type="nucleotide sequence ID" value="NZ_SOHE01000069.1"/>
</dbReference>
<dbReference type="PANTHER" id="PTHR34301">
    <property type="entry name" value="DNA-BINDING PROTEIN-RELATED"/>
    <property type="match status" value="1"/>
</dbReference>
<proteinExistence type="predicted"/>
<organism evidence="2 3">
    <name type="scientific">Cryobacterium frigoriphilum</name>
    <dbReference type="NCBI Taxonomy" id="1259150"/>
    <lineage>
        <taxon>Bacteria</taxon>
        <taxon>Bacillati</taxon>
        <taxon>Actinomycetota</taxon>
        <taxon>Actinomycetes</taxon>
        <taxon>Micrococcales</taxon>
        <taxon>Microbacteriaceae</taxon>
        <taxon>Cryobacterium</taxon>
    </lineage>
</organism>
<evidence type="ECO:0000313" key="3">
    <source>
        <dbReference type="Proteomes" id="UP000297447"/>
    </source>
</evidence>
<dbReference type="InterPro" id="IPR049052">
    <property type="entry name" value="nSTAND1"/>
</dbReference>
<dbReference type="OrthoDB" id="1489171at2"/>
<feature type="domain" description="Novel STAND NTPase 1" evidence="1">
    <location>
        <begin position="17"/>
        <end position="321"/>
    </location>
</feature>
<reference evidence="2 3" key="1">
    <citation type="submission" date="2019-03" db="EMBL/GenBank/DDBJ databases">
        <title>Genomics of glacier-inhabiting Cryobacterium strains.</title>
        <authorList>
            <person name="Liu Q."/>
            <person name="Xin Y.-H."/>
        </authorList>
    </citation>
    <scope>NUCLEOTIDE SEQUENCE [LARGE SCALE GENOMIC DNA]</scope>
    <source>
        <strain evidence="2 3">Hh14</strain>
    </source>
</reference>
<name>A0A4R8ZV39_9MICO</name>
<dbReference type="AlphaFoldDB" id="A0A4R8ZV39"/>
<dbReference type="Proteomes" id="UP000297447">
    <property type="component" value="Unassembled WGS sequence"/>
</dbReference>
<accession>A0A4R8ZV39</accession>
<evidence type="ECO:0000313" key="2">
    <source>
        <dbReference type="EMBL" id="TFD46893.1"/>
    </source>
</evidence>
<keyword evidence="3" id="KW-1185">Reference proteome</keyword>
<dbReference type="PANTHER" id="PTHR34301:SF8">
    <property type="entry name" value="ATPASE DOMAIN-CONTAINING PROTEIN"/>
    <property type="match status" value="1"/>
</dbReference>
<protein>
    <recommendedName>
        <fullName evidence="1">Novel STAND NTPase 1 domain-containing protein</fullName>
    </recommendedName>
</protein>
<dbReference type="Pfam" id="PF20703">
    <property type="entry name" value="nSTAND1"/>
    <property type="match status" value="1"/>
</dbReference>
<sequence length="436" mass="48740">MIDRKVMLNAFLPATELDDPERFAGRNKQVRELADSLNSNGATPLIYGDRGLGKSSLALQLRLIAMGGVELLHQLNAERLALPEDRHYLTFYVTCTDSTQTLDGLLQALVNSAESVENVLSNMGANQLIDRVTRKKLTLKFVEVESTKKYEVERQRLSYQDLNLEEKLVQLCELLTSSYGQPVLFVIDELDRMRSTVGLASFLKAASSESLKFMLVGIASNVSDLLSDHQSLERRLQPVKVPLMTPAELGQIVAKAEGHLNGEGVAISFTRRATVRLTEVSAGFPWFVHVLGQQCLIDADEDGRLKIDHVHVEAAIRGIVDNRFAQQFSDMYQAAVRDSSAREKTLRAFAHWTDADIPTGEIYKILSQDLGLNSGSTYRGHLCKPEFGDVLFVPTIQKRGLVRFRNEMFKAYVRLRPSIYSGLDFDVAQAYSKRLG</sequence>
<dbReference type="Gene3D" id="3.40.50.300">
    <property type="entry name" value="P-loop containing nucleotide triphosphate hydrolases"/>
    <property type="match status" value="1"/>
</dbReference>
<comment type="caution">
    <text evidence="2">The sequence shown here is derived from an EMBL/GenBank/DDBJ whole genome shotgun (WGS) entry which is preliminary data.</text>
</comment>
<dbReference type="SUPFAM" id="SSF52540">
    <property type="entry name" value="P-loop containing nucleoside triphosphate hydrolases"/>
    <property type="match status" value="1"/>
</dbReference>
<dbReference type="EMBL" id="SOHE01000069">
    <property type="protein sequence ID" value="TFD46893.1"/>
    <property type="molecule type" value="Genomic_DNA"/>
</dbReference>
<evidence type="ECO:0000259" key="1">
    <source>
        <dbReference type="Pfam" id="PF20703"/>
    </source>
</evidence>
<dbReference type="InterPro" id="IPR027417">
    <property type="entry name" value="P-loop_NTPase"/>
</dbReference>
<gene>
    <name evidence="2" type="ORF">E3T55_16070</name>
</gene>